<evidence type="ECO:0000256" key="3">
    <source>
        <dbReference type="SAM" id="MobiDB-lite"/>
    </source>
</evidence>
<dbReference type="PANTHER" id="PTHR14304:SF11">
    <property type="entry name" value="SAP DOMAIN-CONTAINING PROTEIN"/>
    <property type="match status" value="1"/>
</dbReference>
<evidence type="ECO:0000256" key="2">
    <source>
        <dbReference type="ARBA" id="ARBA00022490"/>
    </source>
</evidence>
<feature type="compositionally biased region" description="Low complexity" evidence="3">
    <location>
        <begin position="118"/>
        <end position="133"/>
    </location>
</feature>
<evidence type="ECO:0000313" key="5">
    <source>
        <dbReference type="EMBL" id="JAT15276.1"/>
    </source>
</evidence>
<proteinExistence type="predicted"/>
<dbReference type="InterPro" id="IPR025223">
    <property type="entry name" value="S1-like_RNA-bd_dom"/>
</dbReference>
<feature type="domain" description="S1-like RNA binding" evidence="4">
    <location>
        <begin position="140"/>
        <end position="198"/>
    </location>
</feature>
<keyword evidence="2" id="KW-0963">Cytoplasm</keyword>
<dbReference type="GO" id="GO:0005634">
    <property type="term" value="C:nucleus"/>
    <property type="evidence" value="ECO:0007669"/>
    <property type="project" value="TreeGrafter"/>
</dbReference>
<dbReference type="InterPro" id="IPR025224">
    <property type="entry name" value="CCAR1/CCAR2"/>
</dbReference>
<evidence type="ECO:0000259" key="4">
    <source>
        <dbReference type="Pfam" id="PF14444"/>
    </source>
</evidence>
<sequence length="220" mass="23158">MSQFGGGAAKNPPWVRQGQSMSMQQNQMQPQMMTQMGNTAAAMLQYPQAQMFQQSQMGQMQQPGVAMQSMGGIGSNQMGGGLGASIQSSTSAIQQQQMYSQVGAVSYPTRNIIASPFSNNSPSQAPGASSSPNTAGGPKQRVFTGTVTKVQDNFGFVDEEVFFQSSCCVKGSNPTVGDRVLVEAMYNAGMPFKWNATRIQVLPMERGSESMHSGGGGGGG</sequence>
<organism evidence="5">
    <name type="scientific">Graphocephala atropunctata</name>
    <dbReference type="NCBI Taxonomy" id="36148"/>
    <lineage>
        <taxon>Eukaryota</taxon>
        <taxon>Metazoa</taxon>
        <taxon>Ecdysozoa</taxon>
        <taxon>Arthropoda</taxon>
        <taxon>Hexapoda</taxon>
        <taxon>Insecta</taxon>
        <taxon>Pterygota</taxon>
        <taxon>Neoptera</taxon>
        <taxon>Paraneoptera</taxon>
        <taxon>Hemiptera</taxon>
        <taxon>Auchenorrhyncha</taxon>
        <taxon>Membracoidea</taxon>
        <taxon>Cicadellidae</taxon>
        <taxon>Cicadellinae</taxon>
        <taxon>Cicadellini</taxon>
        <taxon>Graphocephala</taxon>
    </lineage>
</organism>
<feature type="region of interest" description="Disordered" evidence="3">
    <location>
        <begin position="115"/>
        <end position="141"/>
    </location>
</feature>
<comment type="subcellular location">
    <subcellularLocation>
        <location evidence="1">Cytoplasm</location>
    </subcellularLocation>
</comment>
<dbReference type="Pfam" id="PF14444">
    <property type="entry name" value="S1-like"/>
    <property type="match status" value="1"/>
</dbReference>
<name>A0A1B6KV00_9HEMI</name>
<protein>
    <recommendedName>
        <fullName evidence="4">S1-like RNA binding domain-containing protein</fullName>
    </recommendedName>
</protein>
<dbReference type="AlphaFoldDB" id="A0A1B6KV00"/>
<evidence type="ECO:0000256" key="1">
    <source>
        <dbReference type="ARBA" id="ARBA00004496"/>
    </source>
</evidence>
<accession>A0A1B6KV00</accession>
<dbReference type="PANTHER" id="PTHR14304">
    <property type="entry name" value="CELL DIVISION CYCLE AND APOPTOSIS REGULATOR PROTEIN"/>
    <property type="match status" value="1"/>
</dbReference>
<dbReference type="EMBL" id="GEBQ01024701">
    <property type="protein sequence ID" value="JAT15276.1"/>
    <property type="molecule type" value="Transcribed_RNA"/>
</dbReference>
<dbReference type="GO" id="GO:0005737">
    <property type="term" value="C:cytoplasm"/>
    <property type="evidence" value="ECO:0007669"/>
    <property type="project" value="UniProtKB-SubCell"/>
</dbReference>
<reference evidence="5" key="1">
    <citation type="submission" date="2015-11" db="EMBL/GenBank/DDBJ databases">
        <title>De novo transcriptome assembly of four potential Pierce s Disease insect vectors from Arizona vineyards.</title>
        <authorList>
            <person name="Tassone E.E."/>
        </authorList>
    </citation>
    <scope>NUCLEOTIDE SEQUENCE</scope>
</reference>
<feature type="non-terminal residue" evidence="5">
    <location>
        <position position="220"/>
    </location>
</feature>
<gene>
    <name evidence="5" type="ORF">g.5119</name>
</gene>
<feature type="region of interest" description="Disordered" evidence="3">
    <location>
        <begin position="1"/>
        <end position="25"/>
    </location>
</feature>
<dbReference type="GO" id="GO:0006355">
    <property type="term" value="P:regulation of DNA-templated transcription"/>
    <property type="evidence" value="ECO:0007669"/>
    <property type="project" value="InterPro"/>
</dbReference>